<dbReference type="InterPro" id="IPR025421">
    <property type="entry name" value="DUF4148"/>
</dbReference>
<keyword evidence="1" id="KW-0732">Signal</keyword>
<dbReference type="KEGG" id="amon:H9L24_16755"/>
<accession>A0A7H0HDK5</accession>
<proteinExistence type="predicted"/>
<dbReference type="Pfam" id="PF13663">
    <property type="entry name" value="DUF4148"/>
    <property type="match status" value="1"/>
</dbReference>
<gene>
    <name evidence="2" type="ORF">H9L24_16755</name>
</gene>
<evidence type="ECO:0000313" key="2">
    <source>
        <dbReference type="EMBL" id="QNP58621.1"/>
    </source>
</evidence>
<keyword evidence="3" id="KW-1185">Reference proteome</keyword>
<dbReference type="Proteomes" id="UP000516057">
    <property type="component" value="Chromosome"/>
</dbReference>
<evidence type="ECO:0000256" key="1">
    <source>
        <dbReference type="SAM" id="SignalP"/>
    </source>
</evidence>
<feature type="chain" id="PRO_5028874585" evidence="1">
    <location>
        <begin position="22"/>
        <end position="149"/>
    </location>
</feature>
<organism evidence="2 3">
    <name type="scientific">Paenacidovorax monticola</name>
    <dbReference type="NCBI Taxonomy" id="1926868"/>
    <lineage>
        <taxon>Bacteria</taxon>
        <taxon>Pseudomonadati</taxon>
        <taxon>Pseudomonadota</taxon>
        <taxon>Betaproteobacteria</taxon>
        <taxon>Burkholderiales</taxon>
        <taxon>Comamonadaceae</taxon>
        <taxon>Paenacidovorax</taxon>
    </lineage>
</organism>
<dbReference type="RefSeq" id="WP_187735608.1">
    <property type="nucleotide sequence ID" value="NZ_CP060790.1"/>
</dbReference>
<sequence>MNDTKTLLAIAALAVAGAASAQTHSTEDYFGTLPAAQSTLSRAEVQADLAQFNRTAVVRNHSTEDYFGALPAAQGQLSRAEVQADLNLWSRAGLAGSASGDRQQSADPAYTERLATYQRLRSGPEYVAEVSRLQTGSSVAGTAAPVTAN</sequence>
<dbReference type="EMBL" id="CP060790">
    <property type="protein sequence ID" value="QNP58621.1"/>
    <property type="molecule type" value="Genomic_DNA"/>
</dbReference>
<feature type="signal peptide" evidence="1">
    <location>
        <begin position="1"/>
        <end position="21"/>
    </location>
</feature>
<evidence type="ECO:0000313" key="3">
    <source>
        <dbReference type="Proteomes" id="UP000516057"/>
    </source>
</evidence>
<dbReference type="AlphaFoldDB" id="A0A7H0HDK5"/>
<reference evidence="2 3" key="1">
    <citation type="submission" date="2020-08" db="EMBL/GenBank/DDBJ databases">
        <title>Genome sequence of Acidovorax monticola KACC 19171T.</title>
        <authorList>
            <person name="Hyun D.-W."/>
            <person name="Bae J.-W."/>
        </authorList>
    </citation>
    <scope>NUCLEOTIDE SEQUENCE [LARGE SCALE GENOMIC DNA]</scope>
    <source>
        <strain evidence="2 3">KACC 19171</strain>
    </source>
</reference>
<name>A0A7H0HDK5_9BURK</name>
<protein>
    <submittedName>
        <fullName evidence="2">DUF4148 domain-containing protein</fullName>
    </submittedName>
</protein>